<name>A0ACC1XKG7_MELAZ</name>
<accession>A0ACC1XKG7</accession>
<evidence type="ECO:0000313" key="1">
    <source>
        <dbReference type="EMBL" id="KAJ4711880.1"/>
    </source>
</evidence>
<dbReference type="Proteomes" id="UP001164539">
    <property type="component" value="Chromosome 8"/>
</dbReference>
<reference evidence="1 2" key="1">
    <citation type="journal article" date="2023" name="Science">
        <title>Complex scaffold remodeling in plant triterpene biosynthesis.</title>
        <authorList>
            <person name="De La Pena R."/>
            <person name="Hodgson H."/>
            <person name="Liu J.C."/>
            <person name="Stephenson M.J."/>
            <person name="Martin A.C."/>
            <person name="Owen C."/>
            <person name="Harkess A."/>
            <person name="Leebens-Mack J."/>
            <person name="Jimenez L.E."/>
            <person name="Osbourn A."/>
            <person name="Sattely E.S."/>
        </authorList>
    </citation>
    <scope>NUCLEOTIDE SEQUENCE [LARGE SCALE GENOMIC DNA]</scope>
    <source>
        <strain evidence="2">cv. JPN11</strain>
        <tissue evidence="1">Leaf</tissue>
    </source>
</reference>
<proteinExistence type="predicted"/>
<comment type="caution">
    <text evidence="1">The sequence shown here is derived from an EMBL/GenBank/DDBJ whole genome shotgun (WGS) entry which is preliminary data.</text>
</comment>
<gene>
    <name evidence="1" type="ORF">OWV82_014223</name>
</gene>
<evidence type="ECO:0000313" key="2">
    <source>
        <dbReference type="Proteomes" id="UP001164539"/>
    </source>
</evidence>
<organism evidence="1 2">
    <name type="scientific">Melia azedarach</name>
    <name type="common">Chinaberry tree</name>
    <dbReference type="NCBI Taxonomy" id="155640"/>
    <lineage>
        <taxon>Eukaryota</taxon>
        <taxon>Viridiplantae</taxon>
        <taxon>Streptophyta</taxon>
        <taxon>Embryophyta</taxon>
        <taxon>Tracheophyta</taxon>
        <taxon>Spermatophyta</taxon>
        <taxon>Magnoliopsida</taxon>
        <taxon>eudicotyledons</taxon>
        <taxon>Gunneridae</taxon>
        <taxon>Pentapetalae</taxon>
        <taxon>rosids</taxon>
        <taxon>malvids</taxon>
        <taxon>Sapindales</taxon>
        <taxon>Meliaceae</taxon>
        <taxon>Melia</taxon>
    </lineage>
</organism>
<protein>
    <submittedName>
        <fullName evidence="1">Pentatricopeptide repeat (PPR) superfamily protein</fullName>
    </submittedName>
</protein>
<keyword evidence="2" id="KW-1185">Reference proteome</keyword>
<dbReference type="EMBL" id="CM051401">
    <property type="protein sequence ID" value="KAJ4711880.1"/>
    <property type="molecule type" value="Genomic_DNA"/>
</dbReference>
<sequence length="571" mass="62658">MTLNLNLCSPFLSGFSPPGFGKIYETSLSNKTNTLLSLLLSAKKVHVRVRRSRTRASLSESENGVVGDVDILDEELLSRFSGAKDASEVLEMLAEMSKRSGGVVSVNDCRLIINAAIDRGNTDLALSVFYAMRSSFDQGVGDNSTSVDRWKWSRPDVNVYTSLVQGLAASLKVSDALKLIDDICRVGVSPGEEVPFGKVVRCPTCLIAVAVAQPQHGIQIVSCSKCRYKYELVSGDIVSIESEEISMDIPAWKRGLRFMQILKQSIPAAVHSIVVQTPSGMARTHRFATETVDLPAQEGERVTVASAVPSNIYREVGPFKFTPKAPNFYPGEPMCLTNHKDGRETLLLRAPTKEGNSSLLNPFSLIPLLAVLATGDAASGIIDPSLPQFLSIATVASLAVGVTLNSLIFPQLNQLPQRSVDAIAIKQQLLSQYDVLQSRIKDLKEAAEKEVWMLARMCQLENKIYAVGEPSYRARKSRVKRVREGLQNSLRGRIELIDSYARISSMIEIEVEMDSDVLAAEAVSSAESIAEQIQQIMELENLEEKWKLQAEANDDAERLINSQALPTEQQT</sequence>